<evidence type="ECO:0000313" key="1">
    <source>
        <dbReference type="EMBL" id="LAA32844.1"/>
    </source>
</evidence>
<protein>
    <submittedName>
        <fullName evidence="1">Uncharacterized protein</fullName>
    </submittedName>
</protein>
<proteinExistence type="predicted"/>
<sequence length="101" mass="11691">MPTKPEVLFSWSTSLEFGFWLRNLIACDKYSIHFCCSLSKFEPSRQTCISLVLAIGNICLFRHGDTDPSSTQDQLVALICRLYCMRNDLHWQKACVPWFLP</sequence>
<organism evidence="1">
    <name type="scientific">Micrurus carvalhoi</name>
    <dbReference type="NCBI Taxonomy" id="3147026"/>
    <lineage>
        <taxon>Eukaryota</taxon>
        <taxon>Metazoa</taxon>
        <taxon>Chordata</taxon>
        <taxon>Craniata</taxon>
        <taxon>Vertebrata</taxon>
        <taxon>Euteleostomi</taxon>
        <taxon>Lepidosauria</taxon>
        <taxon>Squamata</taxon>
        <taxon>Bifurcata</taxon>
        <taxon>Unidentata</taxon>
        <taxon>Episquamata</taxon>
        <taxon>Toxicofera</taxon>
        <taxon>Serpentes</taxon>
        <taxon>Colubroidea</taxon>
        <taxon>Elapidae</taxon>
        <taxon>Elapinae</taxon>
        <taxon>Micrurus</taxon>
    </lineage>
</organism>
<dbReference type="EMBL" id="IACI01108257">
    <property type="protein sequence ID" value="LAA32844.1"/>
    <property type="molecule type" value="Transcribed_RNA"/>
</dbReference>
<reference evidence="1" key="2">
    <citation type="submission" date="2017-12" db="EMBL/GenBank/DDBJ databases">
        <title>Coralsnake Venomics: Analyses of Venom Gland Transcriptomes and Proteomes of Six Brazilian Taxa.</title>
        <authorList>
            <person name="Aird S.D."/>
            <person name="Jorge da Silva N."/>
            <person name="Qiu L."/>
            <person name="Villar-Briones A."/>
            <person name="Aparecida-Saddi V."/>
            <person name="Campos-Telles M.P."/>
            <person name="Grau M."/>
            <person name="Mikheyev A.S."/>
        </authorList>
    </citation>
    <scope>NUCLEOTIDE SEQUENCE</scope>
    <source>
        <tissue evidence="1">Venom_gland</tissue>
    </source>
</reference>
<dbReference type="AlphaFoldDB" id="A0A2H6NHV2"/>
<reference evidence="1" key="1">
    <citation type="submission" date="2017-07" db="EMBL/GenBank/DDBJ databases">
        <authorList>
            <person name="Mikheyev A."/>
            <person name="Grau M."/>
        </authorList>
    </citation>
    <scope>NUCLEOTIDE SEQUENCE</scope>
    <source>
        <tissue evidence="1">Venom_gland</tissue>
    </source>
</reference>
<accession>A0A2H6NHV2</accession>
<name>A0A2H6NHV2_9SAUR</name>